<comment type="caution">
    <text evidence="1">The sequence shown here is derived from an EMBL/GenBank/DDBJ whole genome shotgun (WGS) entry which is preliminary data.</text>
</comment>
<dbReference type="Proteomes" id="UP000663836">
    <property type="component" value="Unassembled WGS sequence"/>
</dbReference>
<evidence type="ECO:0000313" key="2">
    <source>
        <dbReference type="Proteomes" id="UP000663836"/>
    </source>
</evidence>
<evidence type="ECO:0008006" key="3">
    <source>
        <dbReference type="Google" id="ProtNLM"/>
    </source>
</evidence>
<accession>A0A819WP49</accession>
<protein>
    <recommendedName>
        <fullName evidence="3">Phorbol-ester/DAG-type domain-containing protein</fullName>
    </recommendedName>
</protein>
<dbReference type="AlphaFoldDB" id="A0A819WP49"/>
<dbReference type="Gene3D" id="3.30.40.10">
    <property type="entry name" value="Zinc/RING finger domain, C3HC4 (zinc finger)"/>
    <property type="match status" value="1"/>
</dbReference>
<organism evidence="1 2">
    <name type="scientific">Rotaria sordida</name>
    <dbReference type="NCBI Taxonomy" id="392033"/>
    <lineage>
        <taxon>Eukaryota</taxon>
        <taxon>Metazoa</taxon>
        <taxon>Spiralia</taxon>
        <taxon>Gnathifera</taxon>
        <taxon>Rotifera</taxon>
        <taxon>Eurotatoria</taxon>
        <taxon>Bdelloidea</taxon>
        <taxon>Philodinida</taxon>
        <taxon>Philodinidae</taxon>
        <taxon>Rotaria</taxon>
    </lineage>
</organism>
<sequence length="138" mass="16048">MLAKIDLSKQVIIEFDDTTRAWNDWKHGNIIQKSFVHERFTLSLIECTKIYMTHNDSFENIDRSISSEPIDIPSLVRTPPEIKINCHICRKYQGQLYPCRICGKVYHQQCIKDIGDTKSYHLIKNAINIIGITVRSII</sequence>
<evidence type="ECO:0000313" key="1">
    <source>
        <dbReference type="EMBL" id="CAF4127331.1"/>
    </source>
</evidence>
<name>A0A819WP49_9BILA</name>
<dbReference type="EMBL" id="CAJOBD010009061">
    <property type="protein sequence ID" value="CAF4127331.1"/>
    <property type="molecule type" value="Genomic_DNA"/>
</dbReference>
<dbReference type="InterPro" id="IPR011011">
    <property type="entry name" value="Znf_FYVE_PHD"/>
</dbReference>
<gene>
    <name evidence="1" type="ORF">JBS370_LOCUS32909</name>
</gene>
<proteinExistence type="predicted"/>
<dbReference type="InterPro" id="IPR013083">
    <property type="entry name" value="Znf_RING/FYVE/PHD"/>
</dbReference>
<reference evidence="1" key="1">
    <citation type="submission" date="2021-02" db="EMBL/GenBank/DDBJ databases">
        <authorList>
            <person name="Nowell W R."/>
        </authorList>
    </citation>
    <scope>NUCLEOTIDE SEQUENCE</scope>
</reference>
<dbReference type="SUPFAM" id="SSF57903">
    <property type="entry name" value="FYVE/PHD zinc finger"/>
    <property type="match status" value="1"/>
</dbReference>